<sequence>MIMMDNGEIESESSSDDEMSPLKNCSDVDVAKHVSDGDMEQREHIFHTRCHINDKKLNLPTKKHHSPYRLQWLNDYGDIGTTKQVLVSFSIRKYKYEVICDVATMHDVHILLKHPW</sequence>
<reference evidence="2" key="1">
    <citation type="submission" date="2018-05" db="EMBL/GenBank/DDBJ databases">
        <title>Draft genome of Mucuna pruriens seed.</title>
        <authorList>
            <person name="Nnadi N.E."/>
            <person name="Vos R."/>
            <person name="Hasami M.H."/>
            <person name="Devisetty U.K."/>
            <person name="Aguiy J.C."/>
        </authorList>
    </citation>
    <scope>NUCLEOTIDE SEQUENCE [LARGE SCALE GENOMIC DNA]</scope>
    <source>
        <strain evidence="2">JCA_2017</strain>
    </source>
</reference>
<comment type="caution">
    <text evidence="2">The sequence shown here is derived from an EMBL/GenBank/DDBJ whole genome shotgun (WGS) entry which is preliminary data.</text>
</comment>
<dbReference type="Proteomes" id="UP000257109">
    <property type="component" value="Unassembled WGS sequence"/>
</dbReference>
<feature type="region of interest" description="Disordered" evidence="1">
    <location>
        <begin position="1"/>
        <end position="22"/>
    </location>
</feature>
<proteinExistence type="predicted"/>
<name>A0A371GW18_MUCPR</name>
<protein>
    <submittedName>
        <fullName evidence="2">Uncharacterized protein</fullName>
    </submittedName>
</protein>
<evidence type="ECO:0000313" key="3">
    <source>
        <dbReference type="Proteomes" id="UP000257109"/>
    </source>
</evidence>
<keyword evidence="3" id="KW-1185">Reference proteome</keyword>
<organism evidence="2 3">
    <name type="scientific">Mucuna pruriens</name>
    <name type="common">Velvet bean</name>
    <name type="synonym">Dolichos pruriens</name>
    <dbReference type="NCBI Taxonomy" id="157652"/>
    <lineage>
        <taxon>Eukaryota</taxon>
        <taxon>Viridiplantae</taxon>
        <taxon>Streptophyta</taxon>
        <taxon>Embryophyta</taxon>
        <taxon>Tracheophyta</taxon>
        <taxon>Spermatophyta</taxon>
        <taxon>Magnoliopsida</taxon>
        <taxon>eudicotyledons</taxon>
        <taxon>Gunneridae</taxon>
        <taxon>Pentapetalae</taxon>
        <taxon>rosids</taxon>
        <taxon>fabids</taxon>
        <taxon>Fabales</taxon>
        <taxon>Fabaceae</taxon>
        <taxon>Papilionoideae</taxon>
        <taxon>50 kb inversion clade</taxon>
        <taxon>NPAAA clade</taxon>
        <taxon>indigoferoid/millettioid clade</taxon>
        <taxon>Phaseoleae</taxon>
        <taxon>Mucuna</taxon>
    </lineage>
</organism>
<dbReference type="OrthoDB" id="1747743at2759"/>
<dbReference type="PANTHER" id="PTHR35046">
    <property type="entry name" value="ZINC KNUCKLE (CCHC-TYPE) FAMILY PROTEIN"/>
    <property type="match status" value="1"/>
</dbReference>
<evidence type="ECO:0000256" key="1">
    <source>
        <dbReference type="SAM" id="MobiDB-lite"/>
    </source>
</evidence>
<accession>A0A371GW18</accession>
<evidence type="ECO:0000313" key="2">
    <source>
        <dbReference type="EMBL" id="RDX94623.1"/>
    </source>
</evidence>
<dbReference type="PANTHER" id="PTHR35046:SF9">
    <property type="entry name" value="RNA-DIRECTED DNA POLYMERASE"/>
    <property type="match status" value="1"/>
</dbReference>
<dbReference type="AlphaFoldDB" id="A0A371GW18"/>
<dbReference type="EMBL" id="QJKJ01004322">
    <property type="protein sequence ID" value="RDX94623.1"/>
    <property type="molecule type" value="Genomic_DNA"/>
</dbReference>
<feature type="compositionally biased region" description="Acidic residues" evidence="1">
    <location>
        <begin position="7"/>
        <end position="19"/>
    </location>
</feature>
<feature type="non-terminal residue" evidence="2">
    <location>
        <position position="1"/>
    </location>
</feature>
<gene>
    <name evidence="2" type="ORF">CR513_22982</name>
</gene>